<keyword evidence="4" id="KW-1185">Reference proteome</keyword>
<dbReference type="InterPro" id="IPR044759">
    <property type="entry name" value="bZIP_RF2"/>
</dbReference>
<proteinExistence type="predicted"/>
<dbReference type="OrthoDB" id="1906396at2759"/>
<sequence>MSRSSQRPPRCPFQSRGTLNYAIDVSPLNADNGNEATVRLHRFPSQESYFEEQPLWIDDLLGESEMSPRGALRRSASDSVAILDVLSEGFNDIDVQATDGSGCKPTEHVHDTEGGGGLEASCVYGPNSPRHKSNQNQSESAIVSALWENVPRFPFQYAASDIRSVAEINQYNAHGNLPFSAGDFDPERASRRHYGQRSRVRKLQYIAELERTVSVFQTLEADLAAKVASLFQRRAVLYEENSTLKQRIASLRKEKMIKDGQHQYLKNELKRMKAVFGHHRKTKSTSSFQMDSIERGSLEATWQSLDMAKLSLG</sequence>
<dbReference type="EMBL" id="LR743595">
    <property type="protein sequence ID" value="CAA2624275.1"/>
    <property type="molecule type" value="Genomic_DNA"/>
</dbReference>
<feature type="domain" description="BZIP" evidence="1">
    <location>
        <begin position="183"/>
        <end position="243"/>
    </location>
</feature>
<accession>A0A7I8KSC4</accession>
<protein>
    <recommendedName>
        <fullName evidence="1">BZIP domain-containing protein</fullName>
    </recommendedName>
</protein>
<gene>
    <name evidence="2" type="ORF">SI7747_08010122</name>
    <name evidence="3" type="ORF">SI8410_08010904</name>
</gene>
<dbReference type="GO" id="GO:0003700">
    <property type="term" value="F:DNA-binding transcription factor activity"/>
    <property type="evidence" value="ECO:0007669"/>
    <property type="project" value="InterPro"/>
</dbReference>
<dbReference type="GO" id="GO:0005634">
    <property type="term" value="C:nucleus"/>
    <property type="evidence" value="ECO:0007669"/>
    <property type="project" value="UniProtKB-ARBA"/>
</dbReference>
<dbReference type="InterPro" id="IPR004827">
    <property type="entry name" value="bZIP"/>
</dbReference>
<dbReference type="AlphaFoldDB" id="A0A7I8KSC4"/>
<organism evidence="3 4">
    <name type="scientific">Spirodela intermedia</name>
    <name type="common">Intermediate duckweed</name>
    <dbReference type="NCBI Taxonomy" id="51605"/>
    <lineage>
        <taxon>Eukaryota</taxon>
        <taxon>Viridiplantae</taxon>
        <taxon>Streptophyta</taxon>
        <taxon>Embryophyta</taxon>
        <taxon>Tracheophyta</taxon>
        <taxon>Spermatophyta</taxon>
        <taxon>Magnoliopsida</taxon>
        <taxon>Liliopsida</taxon>
        <taxon>Araceae</taxon>
        <taxon>Lemnoideae</taxon>
        <taxon>Spirodela</taxon>
    </lineage>
</organism>
<reference evidence="3" key="1">
    <citation type="submission" date="2020-02" db="EMBL/GenBank/DDBJ databases">
        <authorList>
            <person name="Scholz U."/>
            <person name="Mascher M."/>
            <person name="Fiebig A."/>
        </authorList>
    </citation>
    <scope>NUCLEOTIDE SEQUENCE</scope>
</reference>
<dbReference type="CDD" id="cd14703">
    <property type="entry name" value="bZIP_plant_RF2"/>
    <property type="match status" value="1"/>
</dbReference>
<dbReference type="Proteomes" id="UP000663760">
    <property type="component" value="Chromosome 8"/>
</dbReference>
<dbReference type="PANTHER" id="PTHR46835">
    <property type="entry name" value="BASIC-LEUCINE ZIPPER (BZIP) TRANSCRIPTION FACTOR FAMILY PROTEIN-RELATED"/>
    <property type="match status" value="1"/>
</dbReference>
<evidence type="ECO:0000313" key="3">
    <source>
        <dbReference type="EMBL" id="CAA7400226.1"/>
    </source>
</evidence>
<name>A0A7I8KSC4_SPIIN</name>
<dbReference type="PANTHER" id="PTHR46835:SF4">
    <property type="entry name" value="B-ZIP PROTEIN"/>
    <property type="match status" value="1"/>
</dbReference>
<evidence type="ECO:0000313" key="2">
    <source>
        <dbReference type="EMBL" id="CAA2624275.1"/>
    </source>
</evidence>
<evidence type="ECO:0000313" key="4">
    <source>
        <dbReference type="Proteomes" id="UP000663760"/>
    </source>
</evidence>
<evidence type="ECO:0000259" key="1">
    <source>
        <dbReference type="SMART" id="SM00338"/>
    </source>
</evidence>
<dbReference type="EMBL" id="LR746271">
    <property type="protein sequence ID" value="CAA7400226.1"/>
    <property type="molecule type" value="Genomic_DNA"/>
</dbReference>
<dbReference type="InterPro" id="IPR044797">
    <property type="entry name" value="At4g06598-like"/>
</dbReference>
<dbReference type="SMART" id="SM00338">
    <property type="entry name" value="BRLZ"/>
    <property type="match status" value="1"/>
</dbReference>